<organism evidence="2 3">
    <name type="scientific">Nephila pilipes</name>
    <name type="common">Giant wood spider</name>
    <name type="synonym">Nephila maculata</name>
    <dbReference type="NCBI Taxonomy" id="299642"/>
    <lineage>
        <taxon>Eukaryota</taxon>
        <taxon>Metazoa</taxon>
        <taxon>Ecdysozoa</taxon>
        <taxon>Arthropoda</taxon>
        <taxon>Chelicerata</taxon>
        <taxon>Arachnida</taxon>
        <taxon>Araneae</taxon>
        <taxon>Araneomorphae</taxon>
        <taxon>Entelegynae</taxon>
        <taxon>Araneoidea</taxon>
        <taxon>Nephilidae</taxon>
        <taxon>Nephila</taxon>
    </lineage>
</organism>
<evidence type="ECO:0000256" key="1">
    <source>
        <dbReference type="SAM" id="MobiDB-lite"/>
    </source>
</evidence>
<dbReference type="AlphaFoldDB" id="A0A8X6QUB0"/>
<gene>
    <name evidence="2" type="ORF">NPIL_516701</name>
</gene>
<evidence type="ECO:0000313" key="3">
    <source>
        <dbReference type="Proteomes" id="UP000887013"/>
    </source>
</evidence>
<protein>
    <submittedName>
        <fullName evidence="2">Uncharacterized protein</fullName>
    </submittedName>
</protein>
<reference evidence="2" key="1">
    <citation type="submission" date="2020-08" db="EMBL/GenBank/DDBJ databases">
        <title>Multicomponent nature underlies the extraordinary mechanical properties of spider dragline silk.</title>
        <authorList>
            <person name="Kono N."/>
            <person name="Nakamura H."/>
            <person name="Mori M."/>
            <person name="Yoshida Y."/>
            <person name="Ohtoshi R."/>
            <person name="Malay A.D."/>
            <person name="Moran D.A.P."/>
            <person name="Tomita M."/>
            <person name="Numata K."/>
            <person name="Arakawa K."/>
        </authorList>
    </citation>
    <scope>NUCLEOTIDE SEQUENCE</scope>
</reference>
<name>A0A8X6QUB0_NEPPI</name>
<keyword evidence="3" id="KW-1185">Reference proteome</keyword>
<evidence type="ECO:0000313" key="2">
    <source>
        <dbReference type="EMBL" id="GFU45397.1"/>
    </source>
</evidence>
<proteinExistence type="predicted"/>
<dbReference type="Proteomes" id="UP000887013">
    <property type="component" value="Unassembled WGS sequence"/>
</dbReference>
<comment type="caution">
    <text evidence="2">The sequence shown here is derived from an EMBL/GenBank/DDBJ whole genome shotgun (WGS) entry which is preliminary data.</text>
</comment>
<feature type="compositionally biased region" description="Polar residues" evidence="1">
    <location>
        <begin position="96"/>
        <end position="108"/>
    </location>
</feature>
<accession>A0A8X6QUB0</accession>
<dbReference type="EMBL" id="BMAW01085976">
    <property type="protein sequence ID" value="GFU45397.1"/>
    <property type="molecule type" value="Genomic_DNA"/>
</dbReference>
<feature type="region of interest" description="Disordered" evidence="1">
    <location>
        <begin position="96"/>
        <end position="128"/>
    </location>
</feature>
<sequence>MIYPHPTSVMWDKEGKKIVASPVDAQEGEEHHPRDGCGGLPVEMSLVALRATRERNRWGRDRTGMEGHLYTDVSCGLRKCSICMPLKLSKRNATWGSNSSLHMRTSSFPRDPQLVKNNYRPTHTEKTH</sequence>